<dbReference type="SUPFAM" id="SSF53335">
    <property type="entry name" value="S-adenosyl-L-methionine-dependent methyltransferases"/>
    <property type="match status" value="1"/>
</dbReference>
<dbReference type="InterPro" id="IPR029063">
    <property type="entry name" value="SAM-dependent_MTases_sf"/>
</dbReference>
<gene>
    <name evidence="2" type="ordered locus">syc1343_c</name>
</gene>
<dbReference type="GeneID" id="72428975"/>
<dbReference type="AlphaFoldDB" id="A0A0H3K5U4"/>
<proteinExistence type="predicted"/>
<dbReference type="InterPro" id="IPR041698">
    <property type="entry name" value="Methyltransf_25"/>
</dbReference>
<evidence type="ECO:0000259" key="1">
    <source>
        <dbReference type="Pfam" id="PF13649"/>
    </source>
</evidence>
<dbReference type="SMR" id="A0A0H3K5U4"/>
<reference evidence="2 3" key="1">
    <citation type="journal article" date="2007" name="Photosyn. Res.">
        <title>Complete nucleotide sequence of the freshwater unicellular cyanobacterium Synechococcus elongatus PCC 6301 chromosome: gene content and organization.</title>
        <authorList>
            <person name="Sugita C."/>
            <person name="Ogata K."/>
            <person name="Shikata M."/>
            <person name="Jikuya H."/>
            <person name="Takano J."/>
            <person name="Furumichi M."/>
            <person name="Kanehisa M."/>
            <person name="Omata T."/>
            <person name="Sugiura M."/>
            <person name="Sugita M."/>
        </authorList>
    </citation>
    <scope>NUCLEOTIDE SEQUENCE [LARGE SCALE GENOMIC DNA]</scope>
    <source>
        <strain evidence="3">ATCC 27144 / PCC 6301 / SAUG 1402/1</strain>
    </source>
</reference>
<evidence type="ECO:0000313" key="3">
    <source>
        <dbReference type="Proteomes" id="UP000001175"/>
    </source>
</evidence>
<dbReference type="Gene3D" id="3.40.50.150">
    <property type="entry name" value="Vaccinia Virus protein VP39"/>
    <property type="match status" value="1"/>
</dbReference>
<dbReference type="KEGG" id="syc:syc1343_c"/>
<protein>
    <recommendedName>
        <fullName evidence="1">Methyltransferase domain-containing protein</fullName>
    </recommendedName>
</protein>
<accession>A0A0H3K5U4</accession>
<dbReference type="Pfam" id="PF13649">
    <property type="entry name" value="Methyltransf_25"/>
    <property type="match status" value="1"/>
</dbReference>
<evidence type="ECO:0000313" key="2">
    <source>
        <dbReference type="EMBL" id="BAD79533.1"/>
    </source>
</evidence>
<organism evidence="2 3">
    <name type="scientific">Synechococcus sp. (strain ATCC 27144 / PCC 6301 / SAUG 1402/1)</name>
    <name type="common">Anacystis nidulans</name>
    <dbReference type="NCBI Taxonomy" id="269084"/>
    <lineage>
        <taxon>Bacteria</taxon>
        <taxon>Bacillati</taxon>
        <taxon>Cyanobacteriota</taxon>
        <taxon>Cyanophyceae</taxon>
        <taxon>Synechococcales</taxon>
        <taxon>Synechococcaceae</taxon>
        <taxon>Synechococcus</taxon>
    </lineage>
</organism>
<sequence length="249" mass="28208">MSEMQPEPSFAAVQITFSQGWQVYDKILQYDYMDHQQVYGILRSHYQSLTEPFDLLELGCGDASQSVPALQGSLIRSYRGVDLSAVALQLAEAQVSRLQVPVLLQVSELLDYLQSCRDRFDQILVAFAVHHLSAKQKQAFWQAAGQCLQPGGQLLLADVFRLPNESRGQYLDRYQQLMQGQWSAMTATEQEFINTHIRQSDFPETDAEMQAWARAAGFTAIDCLYFGNADTQKIWRCSRPEGNKRAGLE</sequence>
<dbReference type="eggNOG" id="COG2226">
    <property type="taxonomic scope" value="Bacteria"/>
</dbReference>
<feature type="domain" description="Methyltransferase" evidence="1">
    <location>
        <begin position="56"/>
        <end position="152"/>
    </location>
</feature>
<dbReference type="Proteomes" id="UP000001175">
    <property type="component" value="Chromosome"/>
</dbReference>
<name>A0A0H3K5U4_SYNP6</name>
<dbReference type="RefSeq" id="WP_011243655.1">
    <property type="nucleotide sequence ID" value="NC_006576.1"/>
</dbReference>
<dbReference type="EMBL" id="AP008231">
    <property type="protein sequence ID" value="BAD79533.1"/>
    <property type="molecule type" value="Genomic_DNA"/>
</dbReference>